<evidence type="ECO:0000256" key="2">
    <source>
        <dbReference type="ARBA" id="ARBA00022980"/>
    </source>
</evidence>
<dbReference type="InterPro" id="IPR016095">
    <property type="entry name" value="Ribosomal_uL1_3-a/b-sand"/>
</dbReference>
<dbReference type="GO" id="GO:0003723">
    <property type="term" value="F:RNA binding"/>
    <property type="evidence" value="ECO:0007669"/>
    <property type="project" value="InterPro"/>
</dbReference>
<protein>
    <recommendedName>
        <fullName evidence="6">50S ribosomal protein L1</fullName>
    </recommendedName>
</protein>
<keyword evidence="2" id="KW-0689">Ribosomal protein</keyword>
<dbReference type="EMBL" id="VGJJ01000010">
    <property type="protein sequence ID" value="MBM3282100.1"/>
    <property type="molecule type" value="Genomic_DNA"/>
</dbReference>
<organism evidence="4 5">
    <name type="scientific">Candidatus Iainarchaeum sp</name>
    <dbReference type="NCBI Taxonomy" id="3101447"/>
    <lineage>
        <taxon>Archaea</taxon>
        <taxon>Candidatus Iainarchaeota</taxon>
        <taxon>Candidatus Iainarchaeia</taxon>
        <taxon>Candidatus Iainarchaeales</taxon>
        <taxon>Candidatus Iainarchaeaceae</taxon>
        <taxon>Candidatus Iainarchaeum</taxon>
    </lineage>
</organism>
<keyword evidence="3" id="KW-0687">Ribonucleoprotein</keyword>
<dbReference type="Proteomes" id="UP000774699">
    <property type="component" value="Unassembled WGS sequence"/>
</dbReference>
<dbReference type="InterPro" id="IPR028364">
    <property type="entry name" value="Ribosomal_uL1/biogenesis"/>
</dbReference>
<dbReference type="Pfam" id="PF00687">
    <property type="entry name" value="Ribosomal_L1"/>
    <property type="match status" value="1"/>
</dbReference>
<dbReference type="CDD" id="cd00403">
    <property type="entry name" value="Ribosomal_L1"/>
    <property type="match status" value="1"/>
</dbReference>
<dbReference type="Gene3D" id="3.30.190.20">
    <property type="match status" value="1"/>
</dbReference>
<evidence type="ECO:0000256" key="3">
    <source>
        <dbReference type="ARBA" id="ARBA00023274"/>
    </source>
</evidence>
<dbReference type="InterPro" id="IPR023674">
    <property type="entry name" value="Ribosomal_uL1-like"/>
</dbReference>
<proteinExistence type="inferred from homology"/>
<dbReference type="GO" id="GO:0015934">
    <property type="term" value="C:large ribosomal subunit"/>
    <property type="evidence" value="ECO:0007669"/>
    <property type="project" value="InterPro"/>
</dbReference>
<gene>
    <name evidence="4" type="ORF">FJY86_02040</name>
</gene>
<evidence type="ECO:0000313" key="4">
    <source>
        <dbReference type="EMBL" id="MBM3282100.1"/>
    </source>
</evidence>
<comment type="caution">
    <text evidence="4">The sequence shown here is derived from an EMBL/GenBank/DDBJ whole genome shotgun (WGS) entry which is preliminary data.</text>
</comment>
<dbReference type="Gene3D" id="3.40.50.790">
    <property type="match status" value="1"/>
</dbReference>
<accession>A0A8T4C837</accession>
<dbReference type="PIRSF" id="PIRSF002155">
    <property type="entry name" value="Ribosomal_L1"/>
    <property type="match status" value="1"/>
</dbReference>
<evidence type="ECO:0000256" key="1">
    <source>
        <dbReference type="ARBA" id="ARBA00010531"/>
    </source>
</evidence>
<dbReference type="GO" id="GO:0003735">
    <property type="term" value="F:structural constituent of ribosome"/>
    <property type="evidence" value="ECO:0007669"/>
    <property type="project" value="InterPro"/>
</dbReference>
<dbReference type="GO" id="GO:0006412">
    <property type="term" value="P:translation"/>
    <property type="evidence" value="ECO:0007669"/>
    <property type="project" value="InterPro"/>
</dbReference>
<reference evidence="4" key="1">
    <citation type="submission" date="2019-03" db="EMBL/GenBank/DDBJ databases">
        <title>Lake Tanganyika Metagenome-Assembled Genomes (MAGs).</title>
        <authorList>
            <person name="Tran P."/>
        </authorList>
    </citation>
    <scope>NUCLEOTIDE SEQUENCE</scope>
    <source>
        <strain evidence="4">M_DeepCast_50m_m2_156</strain>
    </source>
</reference>
<dbReference type="PANTHER" id="PTHR36427">
    <property type="entry name" value="54S RIBOSOMAL PROTEIN L1, MITOCHONDRIAL"/>
    <property type="match status" value="1"/>
</dbReference>
<dbReference type="InterPro" id="IPR002143">
    <property type="entry name" value="Ribosomal_uL1"/>
</dbReference>
<dbReference type="SUPFAM" id="SSF56808">
    <property type="entry name" value="Ribosomal protein L1"/>
    <property type="match status" value="1"/>
</dbReference>
<sequence length="240" mass="26548">MESRQPLESGRFFSMEKNQVLSALSTLRQTAEKRKFKQTIDLTINFKNIDFKKAENQVDVDVALPNPVGKGDGKVALFVRDKEFASQAKTVVDRVIMEDEIKSINKKQLAEMLNEYVGFLSEGPVMLTVGKFLGQTLAPKNRMPKPVTHDLKQVQAQVARLRSVVKVSNKKGKYMPLVHISVGKEEMDDDKIAENTLAVYQAVLPAIGNKSVNVKSVLLKMTMSSPVKVGGKQAETEGAA</sequence>
<comment type="similarity">
    <text evidence="1">Belongs to the universal ribosomal protein uL1 family.</text>
</comment>
<name>A0A8T4C837_9ARCH</name>
<evidence type="ECO:0008006" key="6">
    <source>
        <dbReference type="Google" id="ProtNLM"/>
    </source>
</evidence>
<dbReference type="PANTHER" id="PTHR36427:SF3">
    <property type="entry name" value="LARGE RIBOSOMAL SUBUNIT PROTEIN UL1M"/>
    <property type="match status" value="1"/>
</dbReference>
<evidence type="ECO:0000313" key="5">
    <source>
        <dbReference type="Proteomes" id="UP000774699"/>
    </source>
</evidence>
<dbReference type="AlphaFoldDB" id="A0A8T4C837"/>